<dbReference type="OrthoDB" id="9767863at2"/>
<dbReference type="Proteomes" id="UP000231194">
    <property type="component" value="Unassembled WGS sequence"/>
</dbReference>
<accession>A0A2M8R1V8</accession>
<feature type="transmembrane region" description="Helical" evidence="2">
    <location>
        <begin position="315"/>
        <end position="336"/>
    </location>
</feature>
<evidence type="ECO:0000313" key="4">
    <source>
        <dbReference type="EMBL" id="PJG51814.1"/>
    </source>
</evidence>
<feature type="transmembrane region" description="Helical" evidence="2">
    <location>
        <begin position="55"/>
        <end position="74"/>
    </location>
</feature>
<dbReference type="RefSeq" id="WP_100235136.1">
    <property type="nucleotide sequence ID" value="NZ_PGVG01000031.1"/>
</dbReference>
<dbReference type="InterPro" id="IPR050879">
    <property type="entry name" value="Acyltransferase_3"/>
</dbReference>
<keyword evidence="5" id="KW-1185">Reference proteome</keyword>
<protein>
    <recommendedName>
        <fullName evidence="3">Acyltransferase 3 domain-containing protein</fullName>
    </recommendedName>
</protein>
<dbReference type="GO" id="GO:0016747">
    <property type="term" value="F:acyltransferase activity, transferring groups other than amino-acyl groups"/>
    <property type="evidence" value="ECO:0007669"/>
    <property type="project" value="InterPro"/>
</dbReference>
<evidence type="ECO:0000259" key="3">
    <source>
        <dbReference type="Pfam" id="PF01757"/>
    </source>
</evidence>
<evidence type="ECO:0000256" key="2">
    <source>
        <dbReference type="SAM" id="Phobius"/>
    </source>
</evidence>
<dbReference type="PANTHER" id="PTHR23028:SF131">
    <property type="entry name" value="BLR2367 PROTEIN"/>
    <property type="match status" value="1"/>
</dbReference>
<name>A0A2M8R1V8_9BRAD</name>
<dbReference type="EMBL" id="PGVG01000031">
    <property type="protein sequence ID" value="PJG51814.1"/>
    <property type="molecule type" value="Genomic_DNA"/>
</dbReference>
<dbReference type="AlphaFoldDB" id="A0A2M8R1V8"/>
<feature type="transmembrane region" description="Helical" evidence="2">
    <location>
        <begin position="158"/>
        <end position="178"/>
    </location>
</feature>
<keyword evidence="2" id="KW-1133">Transmembrane helix</keyword>
<sequence>MIPARATTIGDRLAVLSARGPGFDQIRLVAALMVVGHHAWWGVNDVLYRFSGGFIQLGLFAVVIFFCVSGFLLAPGLARSGDLVRFGINRALRILPALFVVVIASMFVLGPALTTYSLAEYFGSAQLYLYLKNILTLMSHYLPGVVRHGHEVQVNGPLWTLNVEVWSYAVLAALSVAGFLRRRALTMISFGLVYLAYVGLALSPSLRAVCPQRLLDFIGLFVYFIAGTNLYLYREAIPFSAIGAAVAVGVALIGLAGGVGAVALPLCVPYVVVYLGLSEFTSRVPLKHDLSYGVYLIHSPVILAFLTVFDLAAGWPLALLAGSVTLVLAYASWRFVEAPALKQKAQVSRWVSSHIARPGSGRGVEIQPAARRHEQSNGLTGTIEAGAAE</sequence>
<feature type="transmembrane region" description="Helical" evidence="2">
    <location>
        <begin position="94"/>
        <end position="115"/>
    </location>
</feature>
<organism evidence="4 5">
    <name type="scientific">Bradyrhizobium forestalis</name>
    <dbReference type="NCBI Taxonomy" id="1419263"/>
    <lineage>
        <taxon>Bacteria</taxon>
        <taxon>Pseudomonadati</taxon>
        <taxon>Pseudomonadota</taxon>
        <taxon>Alphaproteobacteria</taxon>
        <taxon>Hyphomicrobiales</taxon>
        <taxon>Nitrobacteraceae</taxon>
        <taxon>Bradyrhizobium</taxon>
    </lineage>
</organism>
<feature type="region of interest" description="Disordered" evidence="1">
    <location>
        <begin position="358"/>
        <end position="389"/>
    </location>
</feature>
<proteinExistence type="predicted"/>
<dbReference type="PANTHER" id="PTHR23028">
    <property type="entry name" value="ACETYLTRANSFERASE"/>
    <property type="match status" value="1"/>
</dbReference>
<reference evidence="4 5" key="1">
    <citation type="submission" date="2017-11" db="EMBL/GenBank/DDBJ databases">
        <title>Bradyrhizobium forestalis sp. nov., an efficient nitrogen-fixing bacterium isolated from nodules of forest legume species in the Amazon.</title>
        <authorList>
            <person name="Costa E.M."/>
            <person name="Guimaraes A."/>
            <person name="Carvalho T.S."/>
            <person name="Rodrigues T.L."/>
            <person name="Ribeiro P.R.A."/>
            <person name="Lebbe L."/>
            <person name="Willems A."/>
            <person name="Moreira F.M.S."/>
        </authorList>
    </citation>
    <scope>NUCLEOTIDE SEQUENCE [LARGE SCALE GENOMIC DNA]</scope>
    <source>
        <strain evidence="4 5">INPA54B</strain>
    </source>
</reference>
<feature type="transmembrane region" description="Helical" evidence="2">
    <location>
        <begin position="214"/>
        <end position="232"/>
    </location>
</feature>
<feature type="transmembrane region" description="Helical" evidence="2">
    <location>
        <begin position="289"/>
        <end position="309"/>
    </location>
</feature>
<dbReference type="GO" id="GO:0016020">
    <property type="term" value="C:membrane"/>
    <property type="evidence" value="ECO:0007669"/>
    <property type="project" value="TreeGrafter"/>
</dbReference>
<gene>
    <name evidence="4" type="ORF">CVM73_28705</name>
</gene>
<keyword evidence="2" id="KW-0472">Membrane</keyword>
<feature type="transmembrane region" description="Helical" evidence="2">
    <location>
        <begin position="244"/>
        <end position="277"/>
    </location>
</feature>
<feature type="domain" description="Acyltransferase 3" evidence="3">
    <location>
        <begin position="22"/>
        <end position="333"/>
    </location>
</feature>
<evidence type="ECO:0000256" key="1">
    <source>
        <dbReference type="SAM" id="MobiDB-lite"/>
    </source>
</evidence>
<dbReference type="InterPro" id="IPR002656">
    <property type="entry name" value="Acyl_transf_3_dom"/>
</dbReference>
<comment type="caution">
    <text evidence="4">The sequence shown here is derived from an EMBL/GenBank/DDBJ whole genome shotgun (WGS) entry which is preliminary data.</text>
</comment>
<evidence type="ECO:0000313" key="5">
    <source>
        <dbReference type="Proteomes" id="UP000231194"/>
    </source>
</evidence>
<dbReference type="GO" id="GO:0000271">
    <property type="term" value="P:polysaccharide biosynthetic process"/>
    <property type="evidence" value="ECO:0007669"/>
    <property type="project" value="TreeGrafter"/>
</dbReference>
<keyword evidence="2" id="KW-0812">Transmembrane</keyword>
<feature type="transmembrane region" description="Helical" evidence="2">
    <location>
        <begin position="184"/>
        <end position="202"/>
    </location>
</feature>
<dbReference type="Pfam" id="PF01757">
    <property type="entry name" value="Acyl_transf_3"/>
    <property type="match status" value="1"/>
</dbReference>